<evidence type="ECO:0000256" key="1">
    <source>
        <dbReference type="SAM" id="SignalP"/>
    </source>
</evidence>
<keyword evidence="3" id="KW-1185">Reference proteome</keyword>
<dbReference type="InterPro" id="IPR025366">
    <property type="entry name" value="DUF4270"/>
</dbReference>
<dbReference type="KEGG" id="fse:DI487_07640"/>
<name>A0A2U8QV38_9FLAO</name>
<sequence length="555" mass="62051">MKRKKVLGFLGLMLLSLVSCDKDFNTVGADLIGDGNYNFNRYPVQHLTAYTRATGPVQTNNMPLNALGVFEDPVFGTTKASFVTQLELNSTDPDLGIDIEIQAIDSVYLYVPYFSTLEDTDDSGNNTYSLDSIHGNLSDSFDLKIYESGYLLRSYDAVNPSEIQRYYSDDKNLIEGNLVSTQLNTSTNTSQNNQFKFLGDEIVIYETDGEGHFLDSDGNTTIDFSQRVVKERMKPGMWLDLDKNHFLTRVLEANSTDLFNNNNFKEYFRGLYFQVTPNSGAAGALAKLDFSSGYIVIQYHSRASASADLKKKSLKLNLSGNTVNFLDNTYNTNYQNVLNTANSNDEMLYLKGGNGSVAFIDLFGTDDTDGNGVADELDEIREHGWMVNDAVLTFTIANDVINFDEEAKRIYLYDATNNTVLLDYTYDSTTASDAKYNKYVFGGILEVDDNDVGTVYKFRLLYYINNLLQSEDIEDLKNIRLGLAVTETIANVANYNLRNTFDLPVAIPSGSADFTVETVPLSSIMNPLGTVVYGNDPSVLEENRLKLEIYYTEPN</sequence>
<dbReference type="Proteomes" id="UP000245429">
    <property type="component" value="Chromosome"/>
</dbReference>
<dbReference type="AlphaFoldDB" id="A0A2U8QV38"/>
<keyword evidence="1" id="KW-0732">Signal</keyword>
<evidence type="ECO:0000313" key="2">
    <source>
        <dbReference type="EMBL" id="AWM13746.1"/>
    </source>
</evidence>
<dbReference type="Pfam" id="PF14092">
    <property type="entry name" value="DUF4270"/>
    <property type="match status" value="1"/>
</dbReference>
<accession>A0A2U8QV38</accession>
<reference evidence="2 3" key="1">
    <citation type="submission" date="2018-05" db="EMBL/GenBank/DDBJ databases">
        <title>Flavobacterium sp. MEBiC07310.</title>
        <authorList>
            <person name="Baek K."/>
        </authorList>
    </citation>
    <scope>NUCLEOTIDE SEQUENCE [LARGE SCALE GENOMIC DNA]</scope>
    <source>
        <strain evidence="2 3">MEBiC07310</strain>
    </source>
</reference>
<organism evidence="2 3">
    <name type="scientific">Flavobacterium sediminis</name>
    <dbReference type="NCBI Taxonomy" id="2201181"/>
    <lineage>
        <taxon>Bacteria</taxon>
        <taxon>Pseudomonadati</taxon>
        <taxon>Bacteroidota</taxon>
        <taxon>Flavobacteriia</taxon>
        <taxon>Flavobacteriales</taxon>
        <taxon>Flavobacteriaceae</taxon>
        <taxon>Flavobacterium</taxon>
    </lineage>
</organism>
<dbReference type="OrthoDB" id="1466062at2"/>
<evidence type="ECO:0000313" key="3">
    <source>
        <dbReference type="Proteomes" id="UP000245429"/>
    </source>
</evidence>
<protein>
    <submittedName>
        <fullName evidence="2">DUF4270 domain-containing protein</fullName>
    </submittedName>
</protein>
<proteinExistence type="predicted"/>
<dbReference type="EMBL" id="CP029463">
    <property type="protein sequence ID" value="AWM13746.1"/>
    <property type="molecule type" value="Genomic_DNA"/>
</dbReference>
<gene>
    <name evidence="2" type="ORF">DI487_07640</name>
</gene>
<dbReference type="PROSITE" id="PS51257">
    <property type="entry name" value="PROKAR_LIPOPROTEIN"/>
    <property type="match status" value="1"/>
</dbReference>
<feature type="signal peptide" evidence="1">
    <location>
        <begin position="1"/>
        <end position="21"/>
    </location>
</feature>
<dbReference type="RefSeq" id="WP_109569114.1">
    <property type="nucleotide sequence ID" value="NZ_CP029463.1"/>
</dbReference>
<feature type="chain" id="PRO_5016101451" evidence="1">
    <location>
        <begin position="22"/>
        <end position="555"/>
    </location>
</feature>